<evidence type="ECO:0000259" key="12">
    <source>
        <dbReference type="PROSITE" id="PS50180"/>
    </source>
</evidence>
<keyword evidence="14" id="KW-1185">Reference proteome</keyword>
<keyword evidence="7 10" id="KW-0472">Membrane</keyword>
<accession>A0A1Y2FCP0</accession>
<dbReference type="Proteomes" id="UP000193920">
    <property type="component" value="Unassembled WGS sequence"/>
</dbReference>
<feature type="region of interest" description="Disordered" evidence="11">
    <location>
        <begin position="695"/>
        <end position="732"/>
    </location>
</feature>
<dbReference type="Gene3D" id="2.60.40.1230">
    <property type="match status" value="1"/>
</dbReference>
<dbReference type="PANTHER" id="PTHR22780">
    <property type="entry name" value="ADAPTIN, ALPHA/GAMMA/EPSILON"/>
    <property type="match status" value="1"/>
</dbReference>
<comment type="subunit">
    <text evidence="9">Adaptor protein complex 1 (AP-1) is a heterotetramer composed of two large adaptins (gamma-type subunit APL4 and beta-type subunit APL2), a medium adaptin (mu-type subunit APM1) and a small adaptin (sigma-type subunit APS1). AP-1 interacts with clathrin.</text>
</comment>
<evidence type="ECO:0000256" key="9">
    <source>
        <dbReference type="ARBA" id="ARBA00062546"/>
    </source>
</evidence>
<dbReference type="InterPro" id="IPR016024">
    <property type="entry name" value="ARM-type_fold"/>
</dbReference>
<evidence type="ECO:0000256" key="8">
    <source>
        <dbReference type="ARBA" id="ARBA00023329"/>
    </source>
</evidence>
<sequence>MDIQLSNIINKLTALRLKDLIKEVRNCKTAADERAVIAKESANIRTSFKEDDSNEVRNNNISKLLYIHMLGYPAHFGQIECLKLVASPRFSDKRLGYLGIMLLLDENQEILTLVTNSLKNDLNHSNMYVVGLALCTLGNISSVEMARDLSNEVEKLLGSTSSYIRKKAALCALRIVKKVPELTENYIQRSKKLLVERHHGVLLTAVTLLAEMCKQNNAVTKEIRKYVPHLVKILRGLITNELTAEHTVNNVSDPFLQVKLLRLLRLLGHKNQRASDAMNDILAQVVTNTEGSKNTGNAVLYEAVLTIIHIESENSLRVLAINILGRFLANSDNNIKYVALITLTTVADTGFASTTTLQRHRKIILDCLKDVDISIRHRALDLSFSLLNSQNIRGMTRELLNYLEVAPVNEKSSVIRRICESASIWKPNSRWELDTICRVFTISGKSVEQDIINHFVKLVSVSPGDLQQYITRKLYSILSQDDDKIFEQEGLIIAGTWCIGEYGDMLIGNDVDQVLGGLLSEETNNNNNEEEEEGTAIDVKPSEDEVILLLNKLIDHFCNNDIICEYILTALAKLSTRLSSYSKEKCRSIVSKFVTNTDMEIQQRAVEYNEYMKLDETTLSSLMERIPPLEGASKLLASRKHNKSMDDSVDLLDDIDNNNANDLLGLSTSSSATTANQNQSDNIMDLLGGLSLGGKTTSTSTTKQMPSNTLDDLLGGISSSSSTQVPATSTKSNSVDLLGDLLGSSNTTNASNSTSSPINLMNSLTSPSLTSPTNSLSNNVPTRKTYTAYDKNGLKLEFIPKQEPNNITVVKGTFSSSTSTFNQINLQIAVQKALRLQMNQPSGNSVSPGNNVVQFFKLLNPNKVPIKLRLKISYQLSSGQVINEIVEFNSFMNL</sequence>
<proteinExistence type="inferred from homology"/>
<dbReference type="GO" id="GO:0006886">
    <property type="term" value="P:intracellular protein transport"/>
    <property type="evidence" value="ECO:0007669"/>
    <property type="project" value="UniProtKB-UniRule"/>
</dbReference>
<dbReference type="SUPFAM" id="SSF49348">
    <property type="entry name" value="Clathrin adaptor appendage domain"/>
    <property type="match status" value="1"/>
</dbReference>
<dbReference type="FunFam" id="1.25.10.10:FF:000030">
    <property type="entry name" value="AP-1 complex subunit gamma"/>
    <property type="match status" value="1"/>
</dbReference>
<reference evidence="13 14" key="1">
    <citation type="submission" date="2016-08" db="EMBL/GenBank/DDBJ databases">
        <title>A Parts List for Fungal Cellulosomes Revealed by Comparative Genomics.</title>
        <authorList>
            <consortium name="DOE Joint Genome Institute"/>
            <person name="Haitjema C.H."/>
            <person name="Gilmore S.P."/>
            <person name="Henske J.K."/>
            <person name="Solomon K.V."/>
            <person name="De Groot R."/>
            <person name="Kuo A."/>
            <person name="Mondo S.J."/>
            <person name="Salamov A.A."/>
            <person name="Labutti K."/>
            <person name="Zhao Z."/>
            <person name="Chiniquy J."/>
            <person name="Barry K."/>
            <person name="Brewer H.M."/>
            <person name="Purvine S.O."/>
            <person name="Wright A.T."/>
            <person name="Boxma B."/>
            <person name="Van Alen T."/>
            <person name="Hackstein J.H."/>
            <person name="Baker S.E."/>
            <person name="Grigoriev I.V."/>
            <person name="O'Malley M.A."/>
        </authorList>
    </citation>
    <scope>NUCLEOTIDE SEQUENCE [LARGE SCALE GENOMIC DNA]</scope>
    <source>
        <strain evidence="13 14">G1</strain>
    </source>
</reference>
<dbReference type="GO" id="GO:0016482">
    <property type="term" value="P:cytosolic transport"/>
    <property type="evidence" value="ECO:0007669"/>
    <property type="project" value="UniProtKB-ARBA"/>
</dbReference>
<evidence type="ECO:0000256" key="7">
    <source>
        <dbReference type="ARBA" id="ARBA00023136"/>
    </source>
</evidence>
<dbReference type="PIRSF" id="PIRSF037094">
    <property type="entry name" value="AP1_complex_gamma"/>
    <property type="match status" value="1"/>
</dbReference>
<dbReference type="EMBL" id="MCOG01000011">
    <property type="protein sequence ID" value="ORY81174.1"/>
    <property type="molecule type" value="Genomic_DNA"/>
</dbReference>
<dbReference type="InterPro" id="IPR017107">
    <property type="entry name" value="AP1_complex_gsu"/>
</dbReference>
<name>A0A1Y2FCP0_9FUNG</name>
<evidence type="ECO:0000256" key="4">
    <source>
        <dbReference type="ARBA" id="ARBA00022448"/>
    </source>
</evidence>
<dbReference type="InterPro" id="IPR002553">
    <property type="entry name" value="Clathrin/coatomer_adapt-like_N"/>
</dbReference>
<dbReference type="InterPro" id="IPR008152">
    <property type="entry name" value="Clathrin_a/b/g-adaptin_app_Ig"/>
</dbReference>
<dbReference type="OrthoDB" id="28053at2759"/>
<dbReference type="Pfam" id="PF02883">
    <property type="entry name" value="Alpha_adaptinC2"/>
    <property type="match status" value="1"/>
</dbReference>
<evidence type="ECO:0000256" key="1">
    <source>
        <dbReference type="ARBA" id="ARBA00004156"/>
    </source>
</evidence>
<evidence type="ECO:0000256" key="6">
    <source>
        <dbReference type="ARBA" id="ARBA00023034"/>
    </source>
</evidence>
<evidence type="ECO:0000313" key="13">
    <source>
        <dbReference type="EMBL" id="ORY81174.1"/>
    </source>
</evidence>
<protein>
    <recommendedName>
        <fullName evidence="10">AP-1 complex subunit gamma</fullName>
    </recommendedName>
</protein>
<evidence type="ECO:0000256" key="11">
    <source>
        <dbReference type="SAM" id="MobiDB-lite"/>
    </source>
</evidence>
<comment type="subcellular location">
    <subcellularLocation>
        <location evidence="1">Cytoplasmic vesicle membrane</location>
    </subcellularLocation>
    <subcellularLocation>
        <location evidence="2">Golgi apparatus</location>
    </subcellularLocation>
</comment>
<dbReference type="GO" id="GO:0016192">
    <property type="term" value="P:vesicle-mediated transport"/>
    <property type="evidence" value="ECO:0007669"/>
    <property type="project" value="InterPro"/>
</dbReference>
<evidence type="ECO:0000313" key="14">
    <source>
        <dbReference type="Proteomes" id="UP000193920"/>
    </source>
</evidence>
<dbReference type="InterPro" id="IPR013041">
    <property type="entry name" value="Clathrin_app_Ig-like_sf"/>
</dbReference>
<dbReference type="InterPro" id="IPR008153">
    <property type="entry name" value="GAE_dom"/>
</dbReference>
<dbReference type="GO" id="GO:0005829">
    <property type="term" value="C:cytosol"/>
    <property type="evidence" value="ECO:0007669"/>
    <property type="project" value="GOC"/>
</dbReference>
<evidence type="ECO:0000256" key="3">
    <source>
        <dbReference type="ARBA" id="ARBA00006613"/>
    </source>
</evidence>
<gene>
    <name evidence="13" type="ORF">LY90DRAFT_522286</name>
</gene>
<keyword evidence="8 10" id="KW-0968">Cytoplasmic vesicle</keyword>
<dbReference type="InterPro" id="IPR050840">
    <property type="entry name" value="Adaptor_Complx_Large_Subunit"/>
</dbReference>
<dbReference type="SUPFAM" id="SSF48371">
    <property type="entry name" value="ARM repeat"/>
    <property type="match status" value="1"/>
</dbReference>
<organism evidence="13 14">
    <name type="scientific">Neocallimastix californiae</name>
    <dbReference type="NCBI Taxonomy" id="1754190"/>
    <lineage>
        <taxon>Eukaryota</taxon>
        <taxon>Fungi</taxon>
        <taxon>Fungi incertae sedis</taxon>
        <taxon>Chytridiomycota</taxon>
        <taxon>Chytridiomycota incertae sedis</taxon>
        <taxon>Neocallimastigomycetes</taxon>
        <taxon>Neocallimastigales</taxon>
        <taxon>Neocallimastigaceae</taxon>
        <taxon>Neocallimastix</taxon>
    </lineage>
</organism>
<keyword evidence="4 10" id="KW-0813">Transport</keyword>
<keyword evidence="5 10" id="KW-0653">Protein transport</keyword>
<comment type="similarity">
    <text evidence="3 10">Belongs to the adaptor complexes large subunit family.</text>
</comment>
<evidence type="ECO:0000256" key="5">
    <source>
        <dbReference type="ARBA" id="ARBA00022927"/>
    </source>
</evidence>
<dbReference type="PROSITE" id="PS50180">
    <property type="entry name" value="GAE"/>
    <property type="match status" value="1"/>
</dbReference>
<dbReference type="InterPro" id="IPR011989">
    <property type="entry name" value="ARM-like"/>
</dbReference>
<evidence type="ECO:0000256" key="10">
    <source>
        <dbReference type="PIRNR" id="PIRNR037094"/>
    </source>
</evidence>
<dbReference type="AlphaFoldDB" id="A0A1Y2FCP0"/>
<keyword evidence="6 10" id="KW-0333">Golgi apparatus</keyword>
<dbReference type="Pfam" id="PF01602">
    <property type="entry name" value="Adaptin_N"/>
    <property type="match status" value="1"/>
</dbReference>
<evidence type="ECO:0000256" key="2">
    <source>
        <dbReference type="ARBA" id="ARBA00004555"/>
    </source>
</evidence>
<feature type="domain" description="GAE" evidence="12">
    <location>
        <begin position="781"/>
        <end position="892"/>
    </location>
</feature>
<feature type="region of interest" description="Disordered" evidence="11">
    <location>
        <begin position="747"/>
        <end position="781"/>
    </location>
</feature>
<dbReference type="Gene3D" id="1.25.10.10">
    <property type="entry name" value="Leucine-rich Repeat Variant"/>
    <property type="match status" value="1"/>
</dbReference>
<dbReference type="SMART" id="SM00809">
    <property type="entry name" value="Alpha_adaptinC2"/>
    <property type="match status" value="1"/>
</dbReference>
<comment type="caution">
    <text evidence="13">The sequence shown here is derived from an EMBL/GenBank/DDBJ whole genome shotgun (WGS) entry which is preliminary data.</text>
</comment>
<dbReference type="GO" id="GO:0030121">
    <property type="term" value="C:AP-1 adaptor complex"/>
    <property type="evidence" value="ECO:0007669"/>
    <property type="project" value="InterPro"/>
</dbReference>
<dbReference type="STRING" id="1754190.A0A1Y2FCP0"/>